<sequence length="769" mass="82913">MNEGPGYSEVRGADLTPLDEAVATWRNAPGAFQQVATDFGTEVTKGLAHARWEGEAAQAAWRRLRTVDAQLRAAQEESRRVHAVLSQGLEAFRAAQQALQAIEDELAGHAHLILDTSDGSVRLHLTDAEEKHRSAYTKAYRETVAAYRDRTRSALAHAGDADRDLAHALTADVNGAARGFNDHGYASLEAARAHTARDLAEALRLAGVAQGRMTSAQLGRLTALLTRHSRDAEFAERFAAGLGAENTLQLWYNATHPHHPDHPDTRIDEKEWWHSAGTLQDSLGTTLATASHADTPAMRRWQQEIIALGDERLRTGAATHPYGFQLMSNLLRSGSYDTGFLQRYGDKLLAWDEKLNTRDGYAYWANTATTGTLNPRGQPDDDGHDAVIGFLAALGHNPEAATAFFAPPDGVRGAVDRDTELSGHLTYLTEERNWVFDGNTGAGPRRMPGHEALGHALTAATTGYAWDDPVLGGRNPELYEDGGDRRTAATARVMEQVVRVYGGEEGPRLLHEQPALAAGLGAMGGAYVDDLNRAVSGVGDALRNTDAFPPAPGAADLGRDEAVDFLSVLGRHEDSHRIMNQAEHLYTLERLSDNPPAQGAESWAKGRRVLLTEAEVRGTLDHSRVQQIEAAYAADSAAAQDAYRQSANWTRVGMSASAPALANGVLHVVGKSGPWGVAIPLVQAAGVEFAKLFHEDAVFGGPDTPDPPHDQDQFFARGEHELGATAEKYLASYGEGADVRGDLADDIKSRYLATGPQSNAYEGPEPYTG</sequence>
<protein>
    <submittedName>
        <fullName evidence="1">Uncharacterized protein</fullName>
    </submittedName>
</protein>
<keyword evidence="2" id="KW-1185">Reference proteome</keyword>
<dbReference type="RefSeq" id="WP_114021407.1">
    <property type="nucleotide sequence ID" value="NZ_QOIN01000036.1"/>
</dbReference>
<evidence type="ECO:0000313" key="1">
    <source>
        <dbReference type="EMBL" id="RCG25579.1"/>
    </source>
</evidence>
<dbReference type="EMBL" id="QOIN01000036">
    <property type="protein sequence ID" value="RCG25579.1"/>
    <property type="molecule type" value="Genomic_DNA"/>
</dbReference>
<evidence type="ECO:0000313" key="2">
    <source>
        <dbReference type="Proteomes" id="UP000252914"/>
    </source>
</evidence>
<reference evidence="1 2" key="1">
    <citation type="submission" date="2018-06" db="EMBL/GenBank/DDBJ databases">
        <title>Streptomyces reniochalinae sp. nov. and Streptomyces diacarnus sp. nov. from marine sponges.</title>
        <authorList>
            <person name="Li L."/>
        </authorList>
    </citation>
    <scope>NUCLEOTIDE SEQUENCE [LARGE SCALE GENOMIC DNA]</scope>
    <source>
        <strain evidence="1 2">LHW51701</strain>
    </source>
</reference>
<gene>
    <name evidence="1" type="ORF">DTL70_09380</name>
</gene>
<proteinExistence type="predicted"/>
<dbReference type="Proteomes" id="UP000252914">
    <property type="component" value="Unassembled WGS sequence"/>
</dbReference>
<accession>A0A367F6L4</accession>
<organism evidence="1 2">
    <name type="scientific">Streptomyces diacarni</name>
    <dbReference type="NCBI Taxonomy" id="2800381"/>
    <lineage>
        <taxon>Bacteria</taxon>
        <taxon>Bacillati</taxon>
        <taxon>Actinomycetota</taxon>
        <taxon>Actinomycetes</taxon>
        <taxon>Kitasatosporales</taxon>
        <taxon>Streptomycetaceae</taxon>
        <taxon>Streptomyces</taxon>
    </lineage>
</organism>
<name>A0A367F6L4_9ACTN</name>
<dbReference type="AlphaFoldDB" id="A0A367F6L4"/>
<comment type="caution">
    <text evidence="1">The sequence shown here is derived from an EMBL/GenBank/DDBJ whole genome shotgun (WGS) entry which is preliminary data.</text>
</comment>